<evidence type="ECO:0000313" key="4">
    <source>
        <dbReference type="Proteomes" id="UP000054017"/>
    </source>
</evidence>
<keyword evidence="1" id="KW-0315">Glutamine amidotransferase</keyword>
<dbReference type="Pfam" id="PF13230">
    <property type="entry name" value="GATase_4"/>
    <property type="match status" value="1"/>
</dbReference>
<accession>A0A0R2P411</accession>
<proteinExistence type="predicted"/>
<dbReference type="InterPro" id="IPR017932">
    <property type="entry name" value="GATase_2_dom"/>
</dbReference>
<protein>
    <recommendedName>
        <fullName evidence="2">Glutamine amidotransferase type-2 domain-containing protein</fullName>
    </recommendedName>
</protein>
<evidence type="ECO:0000256" key="1">
    <source>
        <dbReference type="ARBA" id="ARBA00022962"/>
    </source>
</evidence>
<evidence type="ECO:0000313" key="3">
    <source>
        <dbReference type="EMBL" id="KRO32837.1"/>
    </source>
</evidence>
<dbReference type="AlphaFoldDB" id="A0A0R2P411"/>
<dbReference type="PROSITE" id="PS51278">
    <property type="entry name" value="GATASE_TYPE_2"/>
    <property type="match status" value="1"/>
</dbReference>
<sequence>MAYSSKTPVNLPEFMGQGFSDFLKLSEVHNDSWGLALANPDSATVIKEVASAAFSARFSEVISNQSAPGALLHFRWASPGLGVTHENAHPFSFEDIAFIHNGALSPYEAVKSLIAPEFESLREGDTDSELFFLYLLTEIKSNGFVDGVVKGIKNLKQNFEYSSINSMIINSDYLIVVSEHDPLNKPSWTDDLYYQLRYRIDENGVAVASSGWDQSGWILMENHSILIVNRHDLTHQVKVI</sequence>
<dbReference type="PANTHER" id="PTHR42824:SF1">
    <property type="entry name" value="GLUTAMINE AMIDOTRANSFERASE YAFJ-RELATED"/>
    <property type="match status" value="1"/>
</dbReference>
<dbReference type="PANTHER" id="PTHR42824">
    <property type="entry name" value="GLUTAMINE AMIDOTRANSFERASE"/>
    <property type="match status" value="1"/>
</dbReference>
<dbReference type="Gene3D" id="3.60.20.10">
    <property type="entry name" value="Glutamine Phosphoribosylpyrophosphate, subunit 1, domain 1"/>
    <property type="match status" value="1"/>
</dbReference>
<dbReference type="EMBL" id="LIAX01000090">
    <property type="protein sequence ID" value="KRO32837.1"/>
    <property type="molecule type" value="Genomic_DNA"/>
</dbReference>
<dbReference type="Proteomes" id="UP000054017">
    <property type="component" value="Unassembled WGS sequence"/>
</dbReference>
<comment type="caution">
    <text evidence="3">The sequence shown here is derived from an EMBL/GenBank/DDBJ whole genome shotgun (WGS) entry which is preliminary data.</text>
</comment>
<dbReference type="CDD" id="cd01908">
    <property type="entry name" value="YafJ"/>
    <property type="match status" value="1"/>
</dbReference>
<dbReference type="SUPFAM" id="SSF56235">
    <property type="entry name" value="N-terminal nucleophile aminohydrolases (Ntn hydrolases)"/>
    <property type="match status" value="1"/>
</dbReference>
<dbReference type="InterPro" id="IPR029055">
    <property type="entry name" value="Ntn_hydrolases_N"/>
</dbReference>
<dbReference type="InterPro" id="IPR026869">
    <property type="entry name" value="EgtC-like"/>
</dbReference>
<organism evidence="3 4">
    <name type="scientific">Actinobacteria bacterium BACL2 MAG-121220-bin52</name>
    <dbReference type="NCBI Taxonomy" id="1655573"/>
    <lineage>
        <taxon>Bacteria</taxon>
        <taxon>Bacillati</taxon>
        <taxon>Actinomycetota</taxon>
        <taxon>Actinomycetes</taxon>
        <taxon>Actinomycetes incertae sedis</taxon>
        <taxon>ac1 cluster</taxon>
    </lineage>
</organism>
<evidence type="ECO:0000259" key="2">
    <source>
        <dbReference type="PROSITE" id="PS51278"/>
    </source>
</evidence>
<reference evidence="3 4" key="1">
    <citation type="submission" date="2015-10" db="EMBL/GenBank/DDBJ databases">
        <title>Metagenome-Assembled Genomes uncover a global brackish microbiome.</title>
        <authorList>
            <person name="Hugerth L.W."/>
            <person name="Larsson J."/>
            <person name="Alneberg J."/>
            <person name="Lindh M.V."/>
            <person name="Legrand C."/>
            <person name="Pinhassi J."/>
            <person name="Andersson A.F."/>
        </authorList>
    </citation>
    <scope>NUCLEOTIDE SEQUENCE [LARGE SCALE GENOMIC DNA]</scope>
    <source>
        <strain evidence="3">BACL2 MAG-121220-bin52</strain>
    </source>
</reference>
<name>A0A0R2P411_9ACTN</name>
<gene>
    <name evidence="3" type="ORF">ABR65_05595</name>
</gene>
<feature type="domain" description="Glutamine amidotransferase type-2" evidence="2">
    <location>
        <begin position="1"/>
        <end position="240"/>
    </location>
</feature>